<evidence type="ECO:0000313" key="3">
    <source>
        <dbReference type="EMBL" id="CAB9519376.1"/>
    </source>
</evidence>
<dbReference type="Proteomes" id="UP001153069">
    <property type="component" value="Unassembled WGS sequence"/>
</dbReference>
<name>A0A9N8EHI0_9STRA</name>
<organism evidence="3 4">
    <name type="scientific">Seminavis robusta</name>
    <dbReference type="NCBI Taxonomy" id="568900"/>
    <lineage>
        <taxon>Eukaryota</taxon>
        <taxon>Sar</taxon>
        <taxon>Stramenopiles</taxon>
        <taxon>Ochrophyta</taxon>
        <taxon>Bacillariophyta</taxon>
        <taxon>Bacillariophyceae</taxon>
        <taxon>Bacillariophycidae</taxon>
        <taxon>Naviculales</taxon>
        <taxon>Naviculaceae</taxon>
        <taxon>Seminavis</taxon>
    </lineage>
</organism>
<dbReference type="GO" id="GO:0071014">
    <property type="term" value="C:post-mRNA release spliceosomal complex"/>
    <property type="evidence" value="ECO:0007669"/>
    <property type="project" value="TreeGrafter"/>
</dbReference>
<feature type="region of interest" description="Disordered" evidence="2">
    <location>
        <begin position="124"/>
        <end position="146"/>
    </location>
</feature>
<feature type="compositionally biased region" description="Basic residues" evidence="2">
    <location>
        <begin position="257"/>
        <end position="269"/>
    </location>
</feature>
<feature type="compositionally biased region" description="Low complexity" evidence="2">
    <location>
        <begin position="273"/>
        <end position="309"/>
    </location>
</feature>
<dbReference type="Pfam" id="PF04502">
    <property type="entry name" value="Saf4_Yju2"/>
    <property type="match status" value="1"/>
</dbReference>
<dbReference type="EMBL" id="CAICTM010001010">
    <property type="protein sequence ID" value="CAB9519376.1"/>
    <property type="molecule type" value="Genomic_DNA"/>
</dbReference>
<reference evidence="3" key="1">
    <citation type="submission" date="2020-06" db="EMBL/GenBank/DDBJ databases">
        <authorList>
            <consortium name="Plant Systems Biology data submission"/>
        </authorList>
    </citation>
    <scope>NUCLEOTIDE SEQUENCE</scope>
    <source>
        <strain evidence="3">D6</strain>
    </source>
</reference>
<protein>
    <submittedName>
        <fullName evidence="3">Coil domain-containing protein 130 homolog</fullName>
    </submittedName>
</protein>
<gene>
    <name evidence="3" type="ORF">SEMRO_1012_G231130.1</name>
</gene>
<comment type="caution">
    <text evidence="3">The sequence shown here is derived from an EMBL/GenBank/DDBJ whole genome shotgun (WGS) entry which is preliminary data.</text>
</comment>
<comment type="similarity">
    <text evidence="1">Belongs to the CWC16 family.</text>
</comment>
<dbReference type="GO" id="GO:0005684">
    <property type="term" value="C:U2-type spliceosomal complex"/>
    <property type="evidence" value="ECO:0007669"/>
    <property type="project" value="TreeGrafter"/>
</dbReference>
<dbReference type="AlphaFoldDB" id="A0A9N8EHI0"/>
<proteinExistence type="inferred from homology"/>
<dbReference type="GO" id="GO:0000398">
    <property type="term" value="P:mRNA splicing, via spliceosome"/>
    <property type="evidence" value="ECO:0007669"/>
    <property type="project" value="InterPro"/>
</dbReference>
<evidence type="ECO:0000256" key="2">
    <source>
        <dbReference type="SAM" id="MobiDB-lite"/>
    </source>
</evidence>
<evidence type="ECO:0000256" key="1">
    <source>
        <dbReference type="ARBA" id="ARBA00005595"/>
    </source>
</evidence>
<feature type="compositionally biased region" description="Polar residues" evidence="2">
    <location>
        <begin position="315"/>
        <end position="327"/>
    </location>
</feature>
<keyword evidence="4" id="KW-1185">Reference proteome</keyword>
<dbReference type="PANTHER" id="PTHR12111">
    <property type="entry name" value="SPLICING FACTOR YJU2"/>
    <property type="match status" value="1"/>
</dbReference>
<evidence type="ECO:0000313" key="4">
    <source>
        <dbReference type="Proteomes" id="UP001153069"/>
    </source>
</evidence>
<feature type="region of interest" description="Disordered" evidence="2">
    <location>
        <begin position="235"/>
        <end position="330"/>
    </location>
</feature>
<dbReference type="PANTHER" id="PTHR12111:SF2">
    <property type="entry name" value="SPLICING FACTOR YJU2B-RELATED"/>
    <property type="match status" value="1"/>
</dbReference>
<dbReference type="OrthoDB" id="360327at2759"/>
<sequence>MSSLAATQADGYYLPPEYFESGAYRKLTRNQWQAKQSGAAKPKQIPVVRFELPCSGSCTGCGHFILKGTRYNAEKIKTGEKYLSSPIWEFRMKCRNCCETVFAIRTNPQLHGFDYLKGIQKQQRHIEERKRPLPTSTKSDSEEEGTEILDRLETIARGKRKAMSEIDQLQSLKQNSERCFLQDSDMNATIRASFRVERKDRKRQRKAAEALGFREGISLADHSLEDEVTARQTTFGNCRRSEKKKMSDARKKSIFSTKKKSSSGRKKDRRNSSEPVVPDGIPSSSPSVVISATHNTTSATTCTSHSTGSKDGSESSEQQNDPGTGNIQKKILVVTQQRTTLMPSKKIGAETTTGNCGSALDALADYGSDSS</sequence>
<accession>A0A9N8EHI0</accession>
<dbReference type="InterPro" id="IPR007590">
    <property type="entry name" value="Saf4/Yju2"/>
</dbReference>